<dbReference type="Pfam" id="PF10197">
    <property type="entry name" value="Cir_N"/>
    <property type="match status" value="1"/>
</dbReference>
<organism evidence="3 4">
    <name type="scientific">Albula goreensis</name>
    <dbReference type="NCBI Taxonomy" id="1534307"/>
    <lineage>
        <taxon>Eukaryota</taxon>
        <taxon>Metazoa</taxon>
        <taxon>Chordata</taxon>
        <taxon>Craniata</taxon>
        <taxon>Vertebrata</taxon>
        <taxon>Euteleostomi</taxon>
        <taxon>Actinopterygii</taxon>
        <taxon>Neopterygii</taxon>
        <taxon>Teleostei</taxon>
        <taxon>Albuliformes</taxon>
        <taxon>Albulidae</taxon>
        <taxon>Albula</taxon>
    </lineage>
</organism>
<evidence type="ECO:0000313" key="4">
    <source>
        <dbReference type="Proteomes" id="UP000829720"/>
    </source>
</evidence>
<feature type="region of interest" description="Disordered" evidence="1">
    <location>
        <begin position="215"/>
        <end position="399"/>
    </location>
</feature>
<proteinExistence type="predicted"/>
<feature type="compositionally biased region" description="Basic and acidic residues" evidence="1">
    <location>
        <begin position="356"/>
        <end position="377"/>
    </location>
</feature>
<dbReference type="AlphaFoldDB" id="A0A8T3DV40"/>
<dbReference type="PANTHER" id="PTHR13151">
    <property type="entry name" value="CBF1 INTERACTING COREPRESSOR CIR"/>
    <property type="match status" value="1"/>
</dbReference>
<dbReference type="InterPro" id="IPR019339">
    <property type="entry name" value="CIR_N_dom"/>
</dbReference>
<feature type="compositionally biased region" description="Basic and acidic residues" evidence="1">
    <location>
        <begin position="223"/>
        <end position="232"/>
    </location>
</feature>
<name>A0A8T3DV40_9TELE</name>
<feature type="compositionally biased region" description="Basic and acidic residues" evidence="1">
    <location>
        <begin position="384"/>
        <end position="399"/>
    </location>
</feature>
<dbReference type="PANTHER" id="PTHR13151:SF2">
    <property type="entry name" value="COREPRESSOR INTERACTING WITH RBPJ 1"/>
    <property type="match status" value="1"/>
</dbReference>
<dbReference type="SMART" id="SM01083">
    <property type="entry name" value="Cir_N"/>
    <property type="match status" value="1"/>
</dbReference>
<protein>
    <recommendedName>
        <fullName evidence="2">CBF1-interacting co-repressor CIR N-terminal domain-containing protein</fullName>
    </recommendedName>
</protein>
<dbReference type="InterPro" id="IPR040014">
    <property type="entry name" value="CIR1"/>
</dbReference>
<accession>A0A8T3DV40</accession>
<evidence type="ECO:0000256" key="1">
    <source>
        <dbReference type="SAM" id="MobiDB-lite"/>
    </source>
</evidence>
<gene>
    <name evidence="3" type="ORF">AGOR_G00069240</name>
</gene>
<evidence type="ECO:0000313" key="3">
    <source>
        <dbReference type="EMBL" id="KAI1898135.1"/>
    </source>
</evidence>
<reference evidence="3" key="1">
    <citation type="submission" date="2021-01" db="EMBL/GenBank/DDBJ databases">
        <authorList>
            <person name="Zahm M."/>
            <person name="Roques C."/>
            <person name="Cabau C."/>
            <person name="Klopp C."/>
            <person name="Donnadieu C."/>
            <person name="Jouanno E."/>
            <person name="Lampietro C."/>
            <person name="Louis A."/>
            <person name="Herpin A."/>
            <person name="Echchiki A."/>
            <person name="Berthelot C."/>
            <person name="Parey E."/>
            <person name="Roest-Crollius H."/>
            <person name="Braasch I."/>
            <person name="Postlethwait J."/>
            <person name="Bobe J."/>
            <person name="Montfort J."/>
            <person name="Bouchez O."/>
            <person name="Begum T."/>
            <person name="Mejri S."/>
            <person name="Adams A."/>
            <person name="Chen W.-J."/>
            <person name="Guiguen Y."/>
        </authorList>
    </citation>
    <scope>NUCLEOTIDE SEQUENCE</scope>
    <source>
        <tissue evidence="3">Blood</tissue>
    </source>
</reference>
<feature type="compositionally biased region" description="Basic and acidic residues" evidence="1">
    <location>
        <begin position="310"/>
        <end position="320"/>
    </location>
</feature>
<dbReference type="OrthoDB" id="6253837at2759"/>
<evidence type="ECO:0000259" key="2">
    <source>
        <dbReference type="SMART" id="SM01083"/>
    </source>
</evidence>
<dbReference type="GO" id="GO:0005634">
    <property type="term" value="C:nucleus"/>
    <property type="evidence" value="ECO:0007669"/>
    <property type="project" value="TreeGrafter"/>
</dbReference>
<feature type="compositionally biased region" description="Acidic residues" evidence="1">
    <location>
        <begin position="268"/>
        <end position="277"/>
    </location>
</feature>
<keyword evidence="4" id="KW-1185">Reference proteome</keyword>
<comment type="caution">
    <text evidence="3">The sequence shown here is derived from an EMBL/GenBank/DDBJ whole genome shotgun (WGS) entry which is preliminary data.</text>
</comment>
<feature type="domain" description="CBF1-interacting co-repressor CIR N-terminal" evidence="2">
    <location>
        <begin position="13"/>
        <end position="49"/>
    </location>
</feature>
<dbReference type="Proteomes" id="UP000829720">
    <property type="component" value="Unassembled WGS sequence"/>
</dbReference>
<sequence length="399" mass="45312">MGKSFANFMCKKDFHPASKSNIKKVWIAEQKLTFEKKKQEDLMQAYLKEQDTYNNRLLMGDNRVKNGLNFMYEAPPGASKEETKEEGESEYKFEWQKVAPREKYAKDDMNIRDQPFGIQVRNVRCIKCHKWGHVNTDRECPLFGLSGINASSMANDGAGPSMHPSELMAEMRNSGFALKRNVLGRNATVCDPSQDYVVSEEEEDPEVEFLKSLTTKQKQKLLRKLDRLEKKNEKKNKKKKKQKKKKKKGKGKRKKTQESSDSDSGSSDSDDSSDDESDSRSKRKAKARTRRESSSDGSTDEDGNARSRVTRKEHGAGRGGERRHHSRKGGSPSREDGRSAGTSGFGKQRPQSTNVDNEKSECSDKDGERRGKERDGGARVGPRRSREREGGRRRDSRIC</sequence>
<feature type="compositionally biased region" description="Basic residues" evidence="1">
    <location>
        <begin position="233"/>
        <end position="255"/>
    </location>
</feature>
<dbReference type="GO" id="GO:0003714">
    <property type="term" value="F:transcription corepressor activity"/>
    <property type="evidence" value="ECO:0007669"/>
    <property type="project" value="InterPro"/>
</dbReference>
<dbReference type="EMBL" id="JAERUA010000006">
    <property type="protein sequence ID" value="KAI1898135.1"/>
    <property type="molecule type" value="Genomic_DNA"/>
</dbReference>